<dbReference type="AlphaFoldDB" id="A0AAV7RN59"/>
<evidence type="ECO:0000313" key="2">
    <source>
        <dbReference type="EMBL" id="KAJ1152328.1"/>
    </source>
</evidence>
<gene>
    <name evidence="2" type="ORF">NDU88_005103</name>
</gene>
<keyword evidence="3" id="KW-1185">Reference proteome</keyword>
<evidence type="ECO:0000313" key="3">
    <source>
        <dbReference type="Proteomes" id="UP001066276"/>
    </source>
</evidence>
<organism evidence="2 3">
    <name type="scientific">Pleurodeles waltl</name>
    <name type="common">Iberian ribbed newt</name>
    <dbReference type="NCBI Taxonomy" id="8319"/>
    <lineage>
        <taxon>Eukaryota</taxon>
        <taxon>Metazoa</taxon>
        <taxon>Chordata</taxon>
        <taxon>Craniata</taxon>
        <taxon>Vertebrata</taxon>
        <taxon>Euteleostomi</taxon>
        <taxon>Amphibia</taxon>
        <taxon>Batrachia</taxon>
        <taxon>Caudata</taxon>
        <taxon>Salamandroidea</taxon>
        <taxon>Salamandridae</taxon>
        <taxon>Pleurodelinae</taxon>
        <taxon>Pleurodeles</taxon>
    </lineage>
</organism>
<comment type="caution">
    <text evidence="2">The sequence shown here is derived from an EMBL/GenBank/DDBJ whole genome shotgun (WGS) entry which is preliminary data.</text>
</comment>
<dbReference type="Proteomes" id="UP001066276">
    <property type="component" value="Chromosome 5"/>
</dbReference>
<protein>
    <submittedName>
        <fullName evidence="2">Uncharacterized protein</fullName>
    </submittedName>
</protein>
<proteinExistence type="predicted"/>
<accession>A0AAV7RN59</accession>
<feature type="region of interest" description="Disordered" evidence="1">
    <location>
        <begin position="1"/>
        <end position="46"/>
    </location>
</feature>
<sequence length="92" mass="9707">MRGQAVEDGGRELEKLCTPPGLSGHYQGLEGRQRAAGEGVKLPRHPGMLHSRALTFGGSRRQKGAKCAQASGQPRAGSRGLVEAHARSAHRA</sequence>
<name>A0AAV7RN59_PLEWA</name>
<reference evidence="2" key="1">
    <citation type="journal article" date="2022" name="bioRxiv">
        <title>Sequencing and chromosome-scale assembly of the giantPleurodeles waltlgenome.</title>
        <authorList>
            <person name="Brown T."/>
            <person name="Elewa A."/>
            <person name="Iarovenko S."/>
            <person name="Subramanian E."/>
            <person name="Araus A.J."/>
            <person name="Petzold A."/>
            <person name="Susuki M."/>
            <person name="Suzuki K.-i.T."/>
            <person name="Hayashi T."/>
            <person name="Toyoda A."/>
            <person name="Oliveira C."/>
            <person name="Osipova E."/>
            <person name="Leigh N.D."/>
            <person name="Simon A."/>
            <person name="Yun M.H."/>
        </authorList>
    </citation>
    <scope>NUCLEOTIDE SEQUENCE</scope>
    <source>
        <strain evidence="2">20211129_DDA</strain>
        <tissue evidence="2">Liver</tissue>
    </source>
</reference>
<feature type="region of interest" description="Disordered" evidence="1">
    <location>
        <begin position="59"/>
        <end position="92"/>
    </location>
</feature>
<evidence type="ECO:0000256" key="1">
    <source>
        <dbReference type="SAM" id="MobiDB-lite"/>
    </source>
</evidence>
<dbReference type="EMBL" id="JANPWB010000009">
    <property type="protein sequence ID" value="KAJ1152328.1"/>
    <property type="molecule type" value="Genomic_DNA"/>
</dbReference>